<evidence type="ECO:0008006" key="3">
    <source>
        <dbReference type="Google" id="ProtNLM"/>
    </source>
</evidence>
<dbReference type="RefSeq" id="WP_093835166.1">
    <property type="nucleotide sequence ID" value="NZ_FOLQ01000049.1"/>
</dbReference>
<dbReference type="STRING" id="662367.SAMN05216167_14911"/>
<proteinExistence type="predicted"/>
<dbReference type="InterPro" id="IPR036641">
    <property type="entry name" value="HPT_dom_sf"/>
</dbReference>
<name>A0A1I2HVN0_9BACT</name>
<evidence type="ECO:0000313" key="2">
    <source>
        <dbReference type="Proteomes" id="UP000198598"/>
    </source>
</evidence>
<keyword evidence="2" id="KW-1185">Reference proteome</keyword>
<protein>
    <recommendedName>
        <fullName evidence="3">HPt domain-containing protein</fullName>
    </recommendedName>
</protein>
<sequence>MKYLLDIYQDDEEGMKKILKGIYAQFEILPMQLTKYTDSIDYKSLINLCHVMSANAMMIGSYELKSKFLELEAGLIDHVFNPEEVSERVEEIQKLLPPAIESINIYLNYYD</sequence>
<evidence type="ECO:0000313" key="1">
    <source>
        <dbReference type="EMBL" id="SFF33430.1"/>
    </source>
</evidence>
<accession>A0A1I2HVN0</accession>
<gene>
    <name evidence="1" type="ORF">SAMN05216167_14911</name>
</gene>
<dbReference type="GO" id="GO:0000160">
    <property type="term" value="P:phosphorelay signal transduction system"/>
    <property type="evidence" value="ECO:0007669"/>
    <property type="project" value="InterPro"/>
</dbReference>
<dbReference type="Proteomes" id="UP000198598">
    <property type="component" value="Unassembled WGS sequence"/>
</dbReference>
<dbReference type="EMBL" id="FOLQ01000049">
    <property type="protein sequence ID" value="SFF33430.1"/>
    <property type="molecule type" value="Genomic_DNA"/>
</dbReference>
<organism evidence="1 2">
    <name type="scientific">Spirosoma endophyticum</name>
    <dbReference type="NCBI Taxonomy" id="662367"/>
    <lineage>
        <taxon>Bacteria</taxon>
        <taxon>Pseudomonadati</taxon>
        <taxon>Bacteroidota</taxon>
        <taxon>Cytophagia</taxon>
        <taxon>Cytophagales</taxon>
        <taxon>Cytophagaceae</taxon>
        <taxon>Spirosoma</taxon>
    </lineage>
</organism>
<dbReference type="AlphaFoldDB" id="A0A1I2HVN0"/>
<reference evidence="1 2" key="1">
    <citation type="submission" date="2016-10" db="EMBL/GenBank/DDBJ databases">
        <authorList>
            <person name="de Groot N.N."/>
        </authorList>
    </citation>
    <scope>NUCLEOTIDE SEQUENCE [LARGE SCALE GENOMIC DNA]</scope>
    <source>
        <strain evidence="1 2">DSM 26130</strain>
    </source>
</reference>
<dbReference type="SUPFAM" id="SSF47226">
    <property type="entry name" value="Histidine-containing phosphotransfer domain, HPT domain"/>
    <property type="match status" value="1"/>
</dbReference>